<keyword evidence="7" id="KW-0998">Cell outer membrane</keyword>
<dbReference type="Gene3D" id="2.40.160.60">
    <property type="entry name" value="Outer membrane protein transport protein (OMPP1/FadL/TodX)"/>
    <property type="match status" value="1"/>
</dbReference>
<dbReference type="Proteomes" id="UP000243900">
    <property type="component" value="Unassembled WGS sequence"/>
</dbReference>
<dbReference type="AlphaFoldDB" id="A0A2P6AQD7"/>
<dbReference type="SUPFAM" id="SSF56935">
    <property type="entry name" value="Porins"/>
    <property type="match status" value="1"/>
</dbReference>
<evidence type="ECO:0000256" key="2">
    <source>
        <dbReference type="ARBA" id="ARBA00008163"/>
    </source>
</evidence>
<keyword evidence="4" id="KW-0812">Transmembrane</keyword>
<evidence type="ECO:0000256" key="5">
    <source>
        <dbReference type="ARBA" id="ARBA00022729"/>
    </source>
</evidence>
<gene>
    <name evidence="9" type="ORF">C5O18_09830</name>
</gene>
<comment type="caution">
    <text evidence="9">The sequence shown here is derived from an EMBL/GenBank/DDBJ whole genome shotgun (WGS) entry which is preliminary data.</text>
</comment>
<evidence type="ECO:0000256" key="4">
    <source>
        <dbReference type="ARBA" id="ARBA00022692"/>
    </source>
</evidence>
<dbReference type="RefSeq" id="WP_206389854.1">
    <property type="nucleotide sequence ID" value="NZ_PTQZ01000346.1"/>
</dbReference>
<keyword evidence="6" id="KW-0472">Membrane</keyword>
<sequence length="278" mass="28396">MHARKLALAIIAAGVGTQAMAGGFALNEQSVSAGGTANAGRASNVLDASVVYNNPAAMVKLKQAQFTQALAFIDAQTDISGVTAPLGGTSDGDIVPHTFVPSGFFTSGDQGGWAWGVAAYGSFGLKTNHEDSYAGRHLGDKSSVKVMTLQPTVSYALNDKVRVGAGVTFNYLDAYLSKNVSSLPNIGGGAPGTVLGTTELEGDDYGYGYNLGIHADLTESTTAGLVYRSKVKYKIDDGSLTTSGTGVPMGGVLVGAAGKYDGKTALPTPESVELSLSQ</sequence>
<feature type="non-terminal residue" evidence="9">
    <location>
        <position position="278"/>
    </location>
</feature>
<feature type="signal peptide" evidence="8">
    <location>
        <begin position="1"/>
        <end position="21"/>
    </location>
</feature>
<evidence type="ECO:0000256" key="1">
    <source>
        <dbReference type="ARBA" id="ARBA00004571"/>
    </source>
</evidence>
<accession>A0A2P6AQD7</accession>
<keyword evidence="3" id="KW-1134">Transmembrane beta strand</keyword>
<evidence type="ECO:0000256" key="7">
    <source>
        <dbReference type="ARBA" id="ARBA00023237"/>
    </source>
</evidence>
<dbReference type="EMBL" id="PTQZ01000346">
    <property type="protein sequence ID" value="PQA28420.1"/>
    <property type="molecule type" value="Genomic_DNA"/>
</dbReference>
<dbReference type="Pfam" id="PF03349">
    <property type="entry name" value="Toluene_X"/>
    <property type="match status" value="1"/>
</dbReference>
<evidence type="ECO:0000256" key="6">
    <source>
        <dbReference type="ARBA" id="ARBA00023136"/>
    </source>
</evidence>
<reference evidence="10" key="1">
    <citation type="submission" date="2018-02" db="EMBL/GenBank/DDBJ databases">
        <title>Genome sequencing of Solimonas sp. HR-BB.</title>
        <authorList>
            <person name="Lee Y."/>
            <person name="Jeon C.O."/>
        </authorList>
    </citation>
    <scope>NUCLEOTIDE SEQUENCE [LARGE SCALE GENOMIC DNA]</scope>
    <source>
        <strain evidence="10">HR-E</strain>
    </source>
</reference>
<protein>
    <submittedName>
        <fullName evidence="9">Long-chain fatty acid transport protein</fullName>
    </submittedName>
</protein>
<comment type="subcellular location">
    <subcellularLocation>
        <location evidence="1">Cell outer membrane</location>
        <topology evidence="1">Multi-pass membrane protein</topology>
    </subcellularLocation>
</comment>
<dbReference type="GO" id="GO:0009279">
    <property type="term" value="C:cell outer membrane"/>
    <property type="evidence" value="ECO:0007669"/>
    <property type="project" value="UniProtKB-SubCell"/>
</dbReference>
<comment type="similarity">
    <text evidence="2">Belongs to the OmpP1/FadL family.</text>
</comment>
<organism evidence="9 10">
    <name type="scientific">Amnimonas aquatica</name>
    <dbReference type="NCBI Taxonomy" id="2094561"/>
    <lineage>
        <taxon>Bacteria</taxon>
        <taxon>Pseudomonadati</taxon>
        <taxon>Pseudomonadota</taxon>
        <taxon>Gammaproteobacteria</taxon>
        <taxon>Moraxellales</taxon>
        <taxon>Moraxellaceae</taxon>
        <taxon>Amnimonas</taxon>
    </lineage>
</organism>
<proteinExistence type="inferred from homology"/>
<evidence type="ECO:0000313" key="9">
    <source>
        <dbReference type="EMBL" id="PQA28420.1"/>
    </source>
</evidence>
<keyword evidence="10" id="KW-1185">Reference proteome</keyword>
<dbReference type="PANTHER" id="PTHR35093">
    <property type="entry name" value="OUTER MEMBRANE PROTEIN NMB0088-RELATED"/>
    <property type="match status" value="1"/>
</dbReference>
<name>A0A2P6AQD7_9GAMM</name>
<dbReference type="InterPro" id="IPR005017">
    <property type="entry name" value="OMPP1/FadL/TodX"/>
</dbReference>
<evidence type="ECO:0000313" key="10">
    <source>
        <dbReference type="Proteomes" id="UP000243900"/>
    </source>
</evidence>
<evidence type="ECO:0000256" key="3">
    <source>
        <dbReference type="ARBA" id="ARBA00022452"/>
    </source>
</evidence>
<evidence type="ECO:0000256" key="8">
    <source>
        <dbReference type="SAM" id="SignalP"/>
    </source>
</evidence>
<feature type="chain" id="PRO_5015106968" evidence="8">
    <location>
        <begin position="22"/>
        <end position="278"/>
    </location>
</feature>
<keyword evidence="5 8" id="KW-0732">Signal</keyword>
<dbReference type="PANTHER" id="PTHR35093:SF8">
    <property type="entry name" value="OUTER MEMBRANE PROTEIN NMB0088-RELATED"/>
    <property type="match status" value="1"/>
</dbReference>
<dbReference type="GO" id="GO:0015483">
    <property type="term" value="F:long-chain fatty acid transporting porin activity"/>
    <property type="evidence" value="ECO:0007669"/>
    <property type="project" value="TreeGrafter"/>
</dbReference>